<reference evidence="1 2" key="1">
    <citation type="submission" date="2020-08" db="EMBL/GenBank/DDBJ databases">
        <title>Genomic Encyclopedia of Type Strains, Phase IV (KMG-IV): sequencing the most valuable type-strain genomes for metagenomic binning, comparative biology and taxonomic classification.</title>
        <authorList>
            <person name="Goeker M."/>
        </authorList>
    </citation>
    <scope>NUCLEOTIDE SEQUENCE [LARGE SCALE GENOMIC DNA]</scope>
    <source>
        <strain evidence="1 2">DSM 105074</strain>
    </source>
</reference>
<evidence type="ECO:0008006" key="3">
    <source>
        <dbReference type="Google" id="ProtNLM"/>
    </source>
</evidence>
<organism evidence="1 2">
    <name type="scientific">Rhabdobacter roseus</name>
    <dbReference type="NCBI Taxonomy" id="1655419"/>
    <lineage>
        <taxon>Bacteria</taxon>
        <taxon>Pseudomonadati</taxon>
        <taxon>Bacteroidota</taxon>
        <taxon>Cytophagia</taxon>
        <taxon>Cytophagales</taxon>
        <taxon>Cytophagaceae</taxon>
        <taxon>Rhabdobacter</taxon>
    </lineage>
</organism>
<dbReference type="AlphaFoldDB" id="A0A840TVU0"/>
<evidence type="ECO:0000313" key="1">
    <source>
        <dbReference type="EMBL" id="MBB5283769.1"/>
    </source>
</evidence>
<gene>
    <name evidence="1" type="ORF">HNQ92_001895</name>
</gene>
<name>A0A840TVU0_9BACT</name>
<evidence type="ECO:0000313" key="2">
    <source>
        <dbReference type="Proteomes" id="UP000557307"/>
    </source>
</evidence>
<keyword evidence="2" id="KW-1185">Reference proteome</keyword>
<protein>
    <recommendedName>
        <fullName evidence="3">Transposase (putative) YhgA-like domain-containing protein</fullName>
    </recommendedName>
</protein>
<proteinExistence type="predicted"/>
<dbReference type="EMBL" id="JACHGF010000002">
    <property type="protein sequence ID" value="MBB5283769.1"/>
    <property type="molecule type" value="Genomic_DNA"/>
</dbReference>
<dbReference type="RefSeq" id="WP_184173445.1">
    <property type="nucleotide sequence ID" value="NZ_JACHGF010000002.1"/>
</dbReference>
<sequence>MRRKNDILLKGAFEQTFPDLLRFFFKEADALFDLERGFEFMDKELRELFPELEKRGGTRFVDLLVKTWLRNGQAEWILVHVEIEGGDTPTFPKRMFRYYYRLLDRFEVEVAAIAVFTGAKSQQRPAHYHTDFLGTSVSYRYNAYHIFDHTEQELLAMNNPFALVVLAAQKAQLMGKVPDEELSEQRLTIVRALPASKRYDKEQISHFISFLGAFVHVKNPEVNSKFEKEIERLTGIKNAMGIIEAIKKAEREEGMEQKSYEVVRNLLLAQKFTVAEIANFASVSVPFVKKVEKELKQK</sequence>
<accession>A0A840TVU0</accession>
<dbReference type="Proteomes" id="UP000557307">
    <property type="component" value="Unassembled WGS sequence"/>
</dbReference>
<comment type="caution">
    <text evidence="1">The sequence shown here is derived from an EMBL/GenBank/DDBJ whole genome shotgun (WGS) entry which is preliminary data.</text>
</comment>